<evidence type="ECO:0000313" key="3">
    <source>
        <dbReference type="Proteomes" id="UP000093309"/>
    </source>
</evidence>
<dbReference type="EMBL" id="LYPC01000011">
    <property type="protein sequence ID" value="OCT16174.1"/>
    <property type="molecule type" value="Genomic_DNA"/>
</dbReference>
<accession>A0A1C1A6J8</accession>
<organism evidence="2 3">
    <name type="scientific">Paenibacillus pectinilyticus</name>
    <dbReference type="NCBI Taxonomy" id="512399"/>
    <lineage>
        <taxon>Bacteria</taxon>
        <taxon>Bacillati</taxon>
        <taxon>Bacillota</taxon>
        <taxon>Bacilli</taxon>
        <taxon>Bacillales</taxon>
        <taxon>Paenibacillaceae</taxon>
        <taxon>Paenibacillus</taxon>
    </lineage>
</organism>
<evidence type="ECO:0000313" key="2">
    <source>
        <dbReference type="EMBL" id="OCT16174.1"/>
    </source>
</evidence>
<keyword evidence="3" id="KW-1185">Reference proteome</keyword>
<reference evidence="3" key="1">
    <citation type="submission" date="2016-05" db="EMBL/GenBank/DDBJ databases">
        <title>Paenibacillus oryzae. sp. nov., isolated from the rice root.</title>
        <authorList>
            <person name="Zhang J."/>
            <person name="Zhang X."/>
        </authorList>
    </citation>
    <scope>NUCLEOTIDE SEQUENCE [LARGE SCALE GENOMIC DNA]</scope>
    <source>
        <strain evidence="3">KCTC13222</strain>
    </source>
</reference>
<name>A0A1C1A6J8_9BACL</name>
<gene>
    <name evidence="2" type="ORF">A8709_01655</name>
</gene>
<dbReference type="AlphaFoldDB" id="A0A1C1A6J8"/>
<comment type="caution">
    <text evidence="2">The sequence shown here is derived from an EMBL/GenBank/DDBJ whole genome shotgun (WGS) entry which is preliminary data.</text>
</comment>
<protein>
    <submittedName>
        <fullName evidence="2">Uncharacterized protein</fullName>
    </submittedName>
</protein>
<dbReference type="Proteomes" id="UP000093309">
    <property type="component" value="Unassembled WGS sequence"/>
</dbReference>
<sequence length="72" mass="8085">MKTKTRQLVSGRRPGSWSRAEDQAVGLEQKARQLVSKRGGGRDKVEPPDNVIPRNKKDRPQRKSADLSFVVS</sequence>
<evidence type="ECO:0000256" key="1">
    <source>
        <dbReference type="SAM" id="MobiDB-lite"/>
    </source>
</evidence>
<feature type="region of interest" description="Disordered" evidence="1">
    <location>
        <begin position="1"/>
        <end position="72"/>
    </location>
</feature>
<proteinExistence type="predicted"/>